<dbReference type="GO" id="GO:0016851">
    <property type="term" value="F:magnesium chelatase activity"/>
    <property type="evidence" value="ECO:0007669"/>
    <property type="project" value="UniProtKB-UniRule"/>
</dbReference>
<dbReference type="InterPro" id="IPR041628">
    <property type="entry name" value="ChlI/MoxR_AAA_lid"/>
</dbReference>
<feature type="domain" description="VWFA" evidence="11">
    <location>
        <begin position="512"/>
        <end position="704"/>
    </location>
</feature>
<evidence type="ECO:0000256" key="6">
    <source>
        <dbReference type="ARBA" id="ARBA00022840"/>
    </source>
</evidence>
<dbReference type="SUPFAM" id="SSF53300">
    <property type="entry name" value="vWA-like"/>
    <property type="match status" value="1"/>
</dbReference>
<dbReference type="GO" id="GO:0009507">
    <property type="term" value="C:chloroplast"/>
    <property type="evidence" value="ECO:0007669"/>
    <property type="project" value="UniProtKB-SubCell"/>
</dbReference>
<dbReference type="EC" id="6.6.1.1" evidence="9"/>
<dbReference type="InterPro" id="IPR003593">
    <property type="entry name" value="AAA+_ATPase"/>
</dbReference>
<evidence type="ECO:0000313" key="13">
    <source>
        <dbReference type="Proteomes" id="UP001465755"/>
    </source>
</evidence>
<keyword evidence="13" id="KW-1185">Reference proteome</keyword>
<dbReference type="InterPro" id="IPR000523">
    <property type="entry name" value="Mg_chelatse_chII-like_cat_dom"/>
</dbReference>
<dbReference type="Proteomes" id="UP001465755">
    <property type="component" value="Unassembled WGS sequence"/>
</dbReference>
<dbReference type="EMBL" id="JALJOQ010000029">
    <property type="protein sequence ID" value="KAK9807976.1"/>
    <property type="molecule type" value="Genomic_DNA"/>
</dbReference>
<evidence type="ECO:0000256" key="9">
    <source>
        <dbReference type="RuleBase" id="RU362087"/>
    </source>
</evidence>
<keyword evidence="9" id="KW-0150">Chloroplast</keyword>
<comment type="caution">
    <text evidence="12">The sequence shown here is derived from an EMBL/GenBank/DDBJ whole genome shotgun (WGS) entry which is preliminary data.</text>
</comment>
<dbReference type="SUPFAM" id="SSF52540">
    <property type="entry name" value="P-loop containing nucleoside triphosphate hydrolases"/>
    <property type="match status" value="1"/>
</dbReference>
<comment type="pathway">
    <text evidence="1 9">Porphyrin-containing compound metabolism; chlorophyll biosynthesis.</text>
</comment>
<comment type="function">
    <text evidence="9">Involved in chlorophyll biosynthesis. Catalyzes the insertion of magnesium ion into protoporphyrin IX to yield Mg-protoporphyrin IX.</text>
</comment>
<protein>
    <recommendedName>
        <fullName evidence="9">Mg-protoporphyrin IX chelatase</fullName>
        <ecNumber evidence="9">6.6.1.1</ecNumber>
    </recommendedName>
</protein>
<dbReference type="SMART" id="SM00327">
    <property type="entry name" value="VWA"/>
    <property type="match status" value="1"/>
</dbReference>
<dbReference type="AlphaFoldDB" id="A0AAW1PHN6"/>
<evidence type="ECO:0000256" key="5">
    <source>
        <dbReference type="ARBA" id="ARBA00022741"/>
    </source>
</evidence>
<dbReference type="Gene3D" id="3.40.50.300">
    <property type="entry name" value="P-loop containing nucleotide triphosphate hydrolases"/>
    <property type="match status" value="1"/>
</dbReference>
<evidence type="ECO:0000256" key="1">
    <source>
        <dbReference type="ARBA" id="ARBA00005173"/>
    </source>
</evidence>
<dbReference type="GO" id="GO:0005524">
    <property type="term" value="F:ATP binding"/>
    <property type="evidence" value="ECO:0007669"/>
    <property type="project" value="UniProtKB-UniRule"/>
</dbReference>
<evidence type="ECO:0000256" key="4">
    <source>
        <dbReference type="ARBA" id="ARBA00022598"/>
    </source>
</evidence>
<keyword evidence="4 9" id="KW-0436">Ligase</keyword>
<name>A0AAW1PHN6_9CHLO</name>
<keyword evidence="6 9" id="KW-0067">ATP-binding</keyword>
<dbReference type="GO" id="GO:0015995">
    <property type="term" value="P:chlorophyll biosynthetic process"/>
    <property type="evidence" value="ECO:0007669"/>
    <property type="project" value="UniProtKB-KW"/>
</dbReference>
<dbReference type="SMART" id="SM00382">
    <property type="entry name" value="AAA"/>
    <property type="match status" value="1"/>
</dbReference>
<evidence type="ECO:0000256" key="3">
    <source>
        <dbReference type="ARBA" id="ARBA00022531"/>
    </source>
</evidence>
<feature type="compositionally biased region" description="Acidic residues" evidence="10">
    <location>
        <begin position="380"/>
        <end position="405"/>
    </location>
</feature>
<dbReference type="Gene3D" id="1.10.8.80">
    <property type="entry name" value="Magnesium chelatase subunit I, C-Terminal domain"/>
    <property type="match status" value="1"/>
</dbReference>
<dbReference type="CDD" id="cd01451">
    <property type="entry name" value="vWA_Magnesium_chelatase"/>
    <property type="match status" value="1"/>
</dbReference>
<evidence type="ECO:0000256" key="10">
    <source>
        <dbReference type="SAM" id="MobiDB-lite"/>
    </source>
</evidence>
<reference evidence="12 13" key="1">
    <citation type="journal article" date="2024" name="Nat. Commun.">
        <title>Phylogenomics reveals the evolutionary origins of lichenization in chlorophyte algae.</title>
        <authorList>
            <person name="Puginier C."/>
            <person name="Libourel C."/>
            <person name="Otte J."/>
            <person name="Skaloud P."/>
            <person name="Haon M."/>
            <person name="Grisel S."/>
            <person name="Petersen M."/>
            <person name="Berrin J.G."/>
            <person name="Delaux P.M."/>
            <person name="Dal Grande F."/>
            <person name="Keller J."/>
        </authorList>
    </citation>
    <scope>NUCLEOTIDE SEQUENCE [LARGE SCALE GENOMIC DNA]</scope>
    <source>
        <strain evidence="12 13">SAG 2036</strain>
    </source>
</reference>
<keyword evidence="7 9" id="KW-0149">Chlorophyll biosynthesis</keyword>
<dbReference type="Pfam" id="PF01078">
    <property type="entry name" value="Mg_chelatase"/>
    <property type="match status" value="1"/>
</dbReference>
<dbReference type="PROSITE" id="PS50234">
    <property type="entry name" value="VWFA"/>
    <property type="match status" value="1"/>
</dbReference>
<organism evidence="12 13">
    <name type="scientific">Symbiochloris irregularis</name>
    <dbReference type="NCBI Taxonomy" id="706552"/>
    <lineage>
        <taxon>Eukaryota</taxon>
        <taxon>Viridiplantae</taxon>
        <taxon>Chlorophyta</taxon>
        <taxon>core chlorophytes</taxon>
        <taxon>Trebouxiophyceae</taxon>
        <taxon>Trebouxiales</taxon>
        <taxon>Trebouxiaceae</taxon>
        <taxon>Symbiochloris</taxon>
    </lineage>
</organism>
<keyword evidence="3 9" id="KW-0602">Photosynthesis</keyword>
<gene>
    <name evidence="12" type="ORF">WJX73_009576</name>
</gene>
<dbReference type="InterPro" id="IPR011776">
    <property type="entry name" value="Mg_chelatase_ATPase-dsu"/>
</dbReference>
<feature type="region of interest" description="Disordered" evidence="10">
    <location>
        <begin position="1"/>
        <end position="27"/>
    </location>
</feature>
<evidence type="ECO:0000313" key="12">
    <source>
        <dbReference type="EMBL" id="KAK9807976.1"/>
    </source>
</evidence>
<dbReference type="Pfam" id="PF17863">
    <property type="entry name" value="AAA_lid_2"/>
    <property type="match status" value="1"/>
</dbReference>
<feature type="region of interest" description="Disordered" evidence="10">
    <location>
        <begin position="351"/>
        <end position="405"/>
    </location>
</feature>
<keyword evidence="5 9" id="KW-0547">Nucleotide-binding</keyword>
<dbReference type="InterPro" id="IPR041702">
    <property type="entry name" value="BchD/ChlD_VWA"/>
</dbReference>
<comment type="activity regulation">
    <text evidence="9">Redox regulation; active in reducing conditions, inactive in oxidizing conditions.</text>
</comment>
<dbReference type="PANTHER" id="PTHR43473:SF2">
    <property type="entry name" value="MAGNESIUM-CHELATASE SUBUNIT CHLD, CHLOROPLASTIC"/>
    <property type="match status" value="1"/>
</dbReference>
<comment type="similarity">
    <text evidence="2 9">Belongs to the Mg-chelatase subunits D/I family.</text>
</comment>
<dbReference type="InterPro" id="IPR002035">
    <property type="entry name" value="VWF_A"/>
</dbReference>
<evidence type="ECO:0000256" key="7">
    <source>
        <dbReference type="ARBA" id="ARBA00023171"/>
    </source>
</evidence>
<comment type="subunit">
    <text evidence="9">The magnesium chelatase complex is a heterotrimer consisting of subunits CHLI, CHLD, AND CHLH.</text>
</comment>
<feature type="compositionally biased region" description="Pro residues" evidence="10">
    <location>
        <begin position="358"/>
        <end position="372"/>
    </location>
</feature>
<dbReference type="GO" id="GO:0015979">
    <property type="term" value="P:photosynthesis"/>
    <property type="evidence" value="ECO:0007669"/>
    <property type="project" value="UniProtKB-UniRule"/>
</dbReference>
<dbReference type="InterPro" id="IPR036465">
    <property type="entry name" value="vWFA_dom_sf"/>
</dbReference>
<dbReference type="InterPro" id="IPR027417">
    <property type="entry name" value="P-loop_NTPase"/>
</dbReference>
<comment type="catalytic activity">
    <reaction evidence="8 9">
        <text>protoporphyrin IX + Mg(2+) + ATP + H2O = Mg-protoporphyrin IX + ADP + phosphate + 3 H(+)</text>
        <dbReference type="Rhea" id="RHEA:13961"/>
        <dbReference type="ChEBI" id="CHEBI:15377"/>
        <dbReference type="ChEBI" id="CHEBI:15378"/>
        <dbReference type="ChEBI" id="CHEBI:18420"/>
        <dbReference type="ChEBI" id="CHEBI:30616"/>
        <dbReference type="ChEBI" id="CHEBI:43474"/>
        <dbReference type="ChEBI" id="CHEBI:57306"/>
        <dbReference type="ChEBI" id="CHEBI:60492"/>
        <dbReference type="ChEBI" id="CHEBI:456216"/>
        <dbReference type="EC" id="6.6.1.1"/>
    </reaction>
</comment>
<proteinExistence type="inferred from homology"/>
<evidence type="ECO:0000259" key="11">
    <source>
        <dbReference type="PROSITE" id="PS50234"/>
    </source>
</evidence>
<dbReference type="Pfam" id="PF13519">
    <property type="entry name" value="VWA_2"/>
    <property type="match status" value="1"/>
</dbReference>
<sequence>MEERAQAAMNMQQAPTAPPPGDGFDNADVNVRLQRTFPLTMVVGQEYIKQALLLGAVDSRLGGICIAGRRGTAKSIMARGLHTLLPPIEVVSESICNADPDNPREWEAGLKEKLDGQEPTRRVRSAPFIQIPLGVTEDRLVGTVDLEASMKEGRTIFQPGLLAEAHRGVMYVDEINLLDEGIANLLLGILSDGVNTVEREGLSVSHPCKPLLIATFNPEEGPLREHLLDRIAITLSADVPTDFDDRVAAVELAQRFQDEAVTMLEEAEETTEGLRQQIIFAREYLKDIKIGEKQVGRLVEEAARGKVQGHRAELFACRVARASAALEGRDSVSKEDIMRAIQLVILPRSNVSDQQQQEPPPNQPPPPPPPPSNEDKQEEKEEEEEEDEDQEEEPPEEDKEPEQLPEEFVIESDGTVLDPNILMFAQLQQKALGKAGRSKNLIFSEDRGRYIKPMLPKGKVKRLAVDATLRSAAPYQKARRERARLAGKPLKPVYVDSSDMRSKRLARKAGALVIFLVDASGSMALNRMASAKGAAMRLLTESYTSRDQVSLIPFYGDRADVLLPPSKSISMARNRLDSLPCGGGSPLAHSLSTAVRVGTNARSQGDVGRIMVVLLTDGRANVSLAKSNSDPDASKLSQDELRTEVLDMAKRMAASSMQLLVIDTENKFVSTGFAKEIADAAQGRYYYLPNASDKAIAQAASSAMADAKNS</sequence>
<accession>A0AAW1PHN6</accession>
<dbReference type="Gene3D" id="3.40.50.410">
    <property type="entry name" value="von Willebrand factor, type A domain"/>
    <property type="match status" value="1"/>
</dbReference>
<comment type="subcellular location">
    <subcellularLocation>
        <location evidence="9">Plastid</location>
        <location evidence="9">Chloroplast</location>
    </subcellularLocation>
</comment>
<evidence type="ECO:0000256" key="8">
    <source>
        <dbReference type="ARBA" id="ARBA00048693"/>
    </source>
</evidence>
<keyword evidence="9" id="KW-0934">Plastid</keyword>
<dbReference type="NCBIfam" id="TIGR02031">
    <property type="entry name" value="BchD-ChlD"/>
    <property type="match status" value="1"/>
</dbReference>
<dbReference type="PANTHER" id="PTHR43473">
    <property type="entry name" value="MAGNESIUM-CHELATASE SUBUNIT CHLD, CHLOROPLASTIC"/>
    <property type="match status" value="1"/>
</dbReference>
<evidence type="ECO:0000256" key="2">
    <source>
        <dbReference type="ARBA" id="ARBA00005799"/>
    </source>
</evidence>